<evidence type="ECO:0000256" key="3">
    <source>
        <dbReference type="ARBA" id="ARBA00022833"/>
    </source>
</evidence>
<dbReference type="PANTHER" id="PTHR28620:SF1">
    <property type="entry name" value="CENP-V_GFA DOMAIN-CONTAINING PROTEIN"/>
    <property type="match status" value="1"/>
</dbReference>
<dbReference type="GO" id="GO:0016846">
    <property type="term" value="F:carbon-sulfur lyase activity"/>
    <property type="evidence" value="ECO:0007669"/>
    <property type="project" value="InterPro"/>
</dbReference>
<dbReference type="InterPro" id="IPR006913">
    <property type="entry name" value="CENP-V/GFA"/>
</dbReference>
<reference evidence="5 6" key="1">
    <citation type="submission" date="2014-02" db="EMBL/GenBank/DDBJ databases">
        <title>The Genome Sequence of Trichophyton interdigitale MR816.</title>
        <authorList>
            <consortium name="The Broad Institute Genomics Platform"/>
            <person name="Cuomo C.A."/>
            <person name="White T.C."/>
            <person name="Graser Y."/>
            <person name="Martinez-Rossi N."/>
            <person name="Heitman J."/>
            <person name="Young S.K."/>
            <person name="Zeng Q."/>
            <person name="Gargeya S."/>
            <person name="Abouelleil A."/>
            <person name="Alvarado L."/>
            <person name="Chapman S.B."/>
            <person name="Gainer-Dewar J."/>
            <person name="Goldberg J."/>
            <person name="Griggs A."/>
            <person name="Gujja S."/>
            <person name="Hansen M."/>
            <person name="Howarth C."/>
            <person name="Imamovic A."/>
            <person name="Larimer J."/>
            <person name="Martinez D."/>
            <person name="Murphy C."/>
            <person name="Pearson M.D."/>
            <person name="Persinoti G."/>
            <person name="Poon T."/>
            <person name="Priest M."/>
            <person name="Roberts A.D."/>
            <person name="Saif S."/>
            <person name="Shea T.D."/>
            <person name="Sykes S.N."/>
            <person name="Wortman J."/>
            <person name="Nusbaum C."/>
            <person name="Birren B."/>
        </authorList>
    </citation>
    <scope>NUCLEOTIDE SEQUENCE [LARGE SCALE GENOMIC DNA]</scope>
    <source>
        <strain evidence="5 6">MR816</strain>
    </source>
</reference>
<evidence type="ECO:0000259" key="4">
    <source>
        <dbReference type="PROSITE" id="PS51891"/>
    </source>
</evidence>
<keyword evidence="3" id="KW-0862">Zinc</keyword>
<sequence length="217" mass="24412">MAETTREPYRGSCRCGLIRYVAYITMPPAIGPDGKVDRYSSVHFYKCNCTACLKFGLFHMRLPRAPQDFLLLSPLQPENDLTAYKILEEGSTWYFCPTCGVRCFSFGGKGRAKEVDVEEWATKPADTTDLKAGAAATAAAAGDEGPKKVKTKAWTIDEDGWDEGLRSCYLSVNAQTLEPEDGLDLREIVDKKWLGYLDYREMKEKQRFDRPHVGGSW</sequence>
<proteinExistence type="inferred from homology"/>
<keyword evidence="6" id="KW-1185">Reference proteome</keyword>
<comment type="similarity">
    <text evidence="1">Belongs to the Gfa family.</text>
</comment>
<name>A0A059J0H5_TRIIM</name>
<organism evidence="5 6">
    <name type="scientific">Trichophyton interdigitale (strain MR816)</name>
    <dbReference type="NCBI Taxonomy" id="1215338"/>
    <lineage>
        <taxon>Eukaryota</taxon>
        <taxon>Fungi</taxon>
        <taxon>Dikarya</taxon>
        <taxon>Ascomycota</taxon>
        <taxon>Pezizomycotina</taxon>
        <taxon>Eurotiomycetes</taxon>
        <taxon>Eurotiomycetidae</taxon>
        <taxon>Onygenales</taxon>
        <taxon>Arthrodermataceae</taxon>
        <taxon>Trichophyton</taxon>
    </lineage>
</organism>
<accession>A0A059J0H5</accession>
<dbReference type="EMBL" id="AOKY01000634">
    <property type="protein sequence ID" value="KDB21007.1"/>
    <property type="molecule type" value="Genomic_DNA"/>
</dbReference>
<comment type="caution">
    <text evidence="5">The sequence shown here is derived from an EMBL/GenBank/DDBJ whole genome shotgun (WGS) entry which is preliminary data.</text>
</comment>
<dbReference type="InterPro" id="IPR011057">
    <property type="entry name" value="Mss4-like_sf"/>
</dbReference>
<dbReference type="OMA" id="SCHCGFI"/>
<evidence type="ECO:0000313" key="5">
    <source>
        <dbReference type="EMBL" id="KDB21007.1"/>
    </source>
</evidence>
<dbReference type="Gene3D" id="2.170.150.70">
    <property type="match status" value="1"/>
</dbReference>
<dbReference type="PANTHER" id="PTHR28620">
    <property type="entry name" value="CENTROMERE PROTEIN V"/>
    <property type="match status" value="1"/>
</dbReference>
<dbReference type="AlphaFoldDB" id="A0A059J0H5"/>
<gene>
    <name evidence="5" type="ORF">H109_07046</name>
</gene>
<protein>
    <recommendedName>
        <fullName evidence="4">CENP-V/GFA domain-containing protein</fullName>
    </recommendedName>
</protein>
<feature type="domain" description="CENP-V/GFA" evidence="4">
    <location>
        <begin position="9"/>
        <end position="162"/>
    </location>
</feature>
<dbReference type="OrthoDB" id="3930719at2759"/>
<evidence type="ECO:0000313" key="6">
    <source>
        <dbReference type="Proteomes" id="UP000024533"/>
    </source>
</evidence>
<dbReference type="SUPFAM" id="SSF51316">
    <property type="entry name" value="Mss4-like"/>
    <property type="match status" value="1"/>
</dbReference>
<dbReference type="GO" id="GO:0046872">
    <property type="term" value="F:metal ion binding"/>
    <property type="evidence" value="ECO:0007669"/>
    <property type="project" value="UniProtKB-KW"/>
</dbReference>
<evidence type="ECO:0000256" key="2">
    <source>
        <dbReference type="ARBA" id="ARBA00022723"/>
    </source>
</evidence>
<dbReference type="HOGENOM" id="CLU_087334_0_0_1"/>
<keyword evidence="2" id="KW-0479">Metal-binding</keyword>
<dbReference type="InterPro" id="IPR052355">
    <property type="entry name" value="CENP-V-like"/>
</dbReference>
<dbReference type="Proteomes" id="UP000024533">
    <property type="component" value="Unassembled WGS sequence"/>
</dbReference>
<dbReference type="PROSITE" id="PS51891">
    <property type="entry name" value="CENP_V_GFA"/>
    <property type="match status" value="1"/>
</dbReference>
<evidence type="ECO:0000256" key="1">
    <source>
        <dbReference type="ARBA" id="ARBA00005495"/>
    </source>
</evidence>